<name>A0A381WC74_9ZZZZ</name>
<evidence type="ECO:0000259" key="1">
    <source>
        <dbReference type="Pfam" id="PF08241"/>
    </source>
</evidence>
<dbReference type="InterPro" id="IPR013216">
    <property type="entry name" value="Methyltransf_11"/>
</dbReference>
<dbReference type="SUPFAM" id="SSF53335">
    <property type="entry name" value="S-adenosyl-L-methionine-dependent methyltransferases"/>
    <property type="match status" value="1"/>
</dbReference>
<sequence>MQKDSIILPIKAFLKQYPRLTRFLANYVDHFYEDYSAYKVFLQSNRDKTYKLNLGSGADSVADNFLNVDYYHLRGVSLRADVHHLPFLGKSIDAVQCMQLIEHVKNPERMIGEIHDALKPGGEIFLTAPFMYPYHEAPIDLNRWSQEGLRSLMKEFSPIKMGVLGGPTATLVEAFHGWLSILFSFNSDKLYQAIYLLLLPFLKPLKIIDRVFLNKYSSSHRLAAMVYFYGKKRDSCSQ</sequence>
<dbReference type="Pfam" id="PF08241">
    <property type="entry name" value="Methyltransf_11"/>
    <property type="match status" value="1"/>
</dbReference>
<evidence type="ECO:0000313" key="2">
    <source>
        <dbReference type="EMBL" id="SVA49628.1"/>
    </source>
</evidence>
<dbReference type="AlphaFoldDB" id="A0A381WC74"/>
<feature type="domain" description="Methyltransferase type 11" evidence="1">
    <location>
        <begin position="78"/>
        <end position="125"/>
    </location>
</feature>
<dbReference type="GO" id="GO:0008757">
    <property type="term" value="F:S-adenosylmethionine-dependent methyltransferase activity"/>
    <property type="evidence" value="ECO:0007669"/>
    <property type="project" value="InterPro"/>
</dbReference>
<reference evidence="2" key="1">
    <citation type="submission" date="2018-05" db="EMBL/GenBank/DDBJ databases">
        <authorList>
            <person name="Lanie J.A."/>
            <person name="Ng W.-L."/>
            <person name="Kazmierczak K.M."/>
            <person name="Andrzejewski T.M."/>
            <person name="Davidsen T.M."/>
            <person name="Wayne K.J."/>
            <person name="Tettelin H."/>
            <person name="Glass J.I."/>
            <person name="Rusch D."/>
            <person name="Podicherti R."/>
            <person name="Tsui H.-C.T."/>
            <person name="Winkler M.E."/>
        </authorList>
    </citation>
    <scope>NUCLEOTIDE SEQUENCE</scope>
</reference>
<dbReference type="EMBL" id="UINC01011222">
    <property type="protein sequence ID" value="SVA49628.1"/>
    <property type="molecule type" value="Genomic_DNA"/>
</dbReference>
<accession>A0A381WC74</accession>
<dbReference type="InterPro" id="IPR029063">
    <property type="entry name" value="SAM-dependent_MTases_sf"/>
</dbReference>
<protein>
    <recommendedName>
        <fullName evidence="1">Methyltransferase type 11 domain-containing protein</fullName>
    </recommendedName>
</protein>
<gene>
    <name evidence="2" type="ORF">METZ01_LOCUS102482</name>
</gene>
<organism evidence="2">
    <name type="scientific">marine metagenome</name>
    <dbReference type="NCBI Taxonomy" id="408172"/>
    <lineage>
        <taxon>unclassified sequences</taxon>
        <taxon>metagenomes</taxon>
        <taxon>ecological metagenomes</taxon>
    </lineage>
</organism>
<proteinExistence type="predicted"/>
<dbReference type="Gene3D" id="3.40.50.150">
    <property type="entry name" value="Vaccinia Virus protein VP39"/>
    <property type="match status" value="1"/>
</dbReference>